<comment type="caution">
    <text evidence="1">The sequence shown here is derived from an EMBL/GenBank/DDBJ whole genome shotgun (WGS) entry which is preliminary data.</text>
</comment>
<organism evidence="1 2">
    <name type="scientific">Phocaeicola plebeius</name>
    <dbReference type="NCBI Taxonomy" id="310297"/>
    <lineage>
        <taxon>Bacteria</taxon>
        <taxon>Pseudomonadati</taxon>
        <taxon>Bacteroidota</taxon>
        <taxon>Bacteroidia</taxon>
        <taxon>Bacteroidales</taxon>
        <taxon>Bacteroidaceae</taxon>
        <taxon>Phocaeicola</taxon>
    </lineage>
</organism>
<dbReference type="AlphaFoldDB" id="A0A414WU22"/>
<gene>
    <name evidence="1" type="ORF">DW204_12060</name>
</gene>
<protein>
    <recommendedName>
        <fullName evidence="3">Type II toxin-antitoxin system RelE/ParE family toxin</fullName>
    </recommendedName>
</protein>
<reference evidence="1 2" key="1">
    <citation type="submission" date="2018-08" db="EMBL/GenBank/DDBJ databases">
        <title>A genome reference for cultivated species of the human gut microbiota.</title>
        <authorList>
            <person name="Zou Y."/>
            <person name="Xue W."/>
            <person name="Luo G."/>
        </authorList>
    </citation>
    <scope>NUCLEOTIDE SEQUENCE [LARGE SCALE GENOMIC DNA]</scope>
    <source>
        <strain evidence="1 2">AM17-44</strain>
    </source>
</reference>
<dbReference type="Proteomes" id="UP000284998">
    <property type="component" value="Unassembled WGS sequence"/>
</dbReference>
<name>A0A414WU22_9BACT</name>
<proteinExistence type="predicted"/>
<sequence length="126" mass="14748">MRTFALENIEYIKGIQVFSKLIIDGQAPFDAFVNNLEDVYKPELASIIYYMESVSQLKPLPKTKFRELKGNKDKVKEYEFKSKHLRIYAIQQKNGKIVIMGGYKNTQTKDINTFRALKMQYLNSLK</sequence>
<dbReference type="EMBL" id="QRJS01000035">
    <property type="protein sequence ID" value="RHH41618.1"/>
    <property type="molecule type" value="Genomic_DNA"/>
</dbReference>
<evidence type="ECO:0000313" key="1">
    <source>
        <dbReference type="EMBL" id="RHH41618.1"/>
    </source>
</evidence>
<accession>A0A414WU22</accession>
<evidence type="ECO:0000313" key="2">
    <source>
        <dbReference type="Proteomes" id="UP000284998"/>
    </source>
</evidence>
<dbReference type="RefSeq" id="WP_118244251.1">
    <property type="nucleotide sequence ID" value="NZ_QRJS01000035.1"/>
</dbReference>
<evidence type="ECO:0008006" key="3">
    <source>
        <dbReference type="Google" id="ProtNLM"/>
    </source>
</evidence>